<keyword evidence="2" id="KW-1185">Reference proteome</keyword>
<protein>
    <recommendedName>
        <fullName evidence="3">Lipoprotein</fullName>
    </recommendedName>
</protein>
<evidence type="ECO:0000313" key="2">
    <source>
        <dbReference type="Proteomes" id="UP001151133"/>
    </source>
</evidence>
<evidence type="ECO:0008006" key="3">
    <source>
        <dbReference type="Google" id="ProtNLM"/>
    </source>
</evidence>
<dbReference type="RefSeq" id="WP_264286999.1">
    <property type="nucleotide sequence ID" value="NZ_JAOZEV010000007.1"/>
</dbReference>
<proteinExistence type="predicted"/>
<dbReference type="EMBL" id="JAOZEV010000007">
    <property type="protein sequence ID" value="MCV9932751.1"/>
    <property type="molecule type" value="Genomic_DNA"/>
</dbReference>
<dbReference type="Proteomes" id="UP001151133">
    <property type="component" value="Unassembled WGS sequence"/>
</dbReference>
<accession>A0A9X2ZQA2</accession>
<dbReference type="AlphaFoldDB" id="A0A9X2ZQA2"/>
<gene>
    <name evidence="1" type="ORF">OIU80_10695</name>
</gene>
<sequence>MKKILIYFVTNLLLISCQSKDPILVKQIISNEMVTIKPDYQNLLTKDSVPITIPIEFEITQNSSNLKSFDLYFILINNKRLLDDISDYQVYGIQNKTKSIYFSVDSEQLSSQKTFKIIVKIRRQMISRKDAEELLKKYNINQSLDYLKPKDTIKLTTSNRFRKENSSIINNLNKINDSIVFSVLLEGGKKKAIKEKINW</sequence>
<name>A0A9X2ZQA2_9FLAO</name>
<reference evidence="1" key="1">
    <citation type="submission" date="2022-10" db="EMBL/GenBank/DDBJ databases">
        <title>Two novel species of Flavobacterium.</title>
        <authorList>
            <person name="Liu Q."/>
            <person name="Xin Y.-H."/>
        </authorList>
    </citation>
    <scope>NUCLEOTIDE SEQUENCE</scope>
    <source>
        <strain evidence="1">LS1R47</strain>
    </source>
</reference>
<comment type="caution">
    <text evidence="1">The sequence shown here is derived from an EMBL/GenBank/DDBJ whole genome shotgun (WGS) entry which is preliminary data.</text>
</comment>
<organism evidence="1 2">
    <name type="scientific">Flavobacterium frigoritolerans</name>
    <dbReference type="NCBI Taxonomy" id="2987686"/>
    <lineage>
        <taxon>Bacteria</taxon>
        <taxon>Pseudomonadati</taxon>
        <taxon>Bacteroidota</taxon>
        <taxon>Flavobacteriia</taxon>
        <taxon>Flavobacteriales</taxon>
        <taxon>Flavobacteriaceae</taxon>
        <taxon>Flavobacterium</taxon>
    </lineage>
</organism>
<evidence type="ECO:0000313" key="1">
    <source>
        <dbReference type="EMBL" id="MCV9932751.1"/>
    </source>
</evidence>
<dbReference type="PROSITE" id="PS51257">
    <property type="entry name" value="PROKAR_LIPOPROTEIN"/>
    <property type="match status" value="1"/>
</dbReference>